<comment type="catalytic activity">
    <reaction evidence="9">
        <text>hydrogenselenide + ATP + H2O = selenophosphate + AMP + phosphate + 2 H(+)</text>
        <dbReference type="Rhea" id="RHEA:18737"/>
        <dbReference type="ChEBI" id="CHEBI:15377"/>
        <dbReference type="ChEBI" id="CHEBI:15378"/>
        <dbReference type="ChEBI" id="CHEBI:16144"/>
        <dbReference type="ChEBI" id="CHEBI:29317"/>
        <dbReference type="ChEBI" id="CHEBI:30616"/>
        <dbReference type="ChEBI" id="CHEBI:43474"/>
        <dbReference type="ChEBI" id="CHEBI:456215"/>
        <dbReference type="EC" id="2.7.9.3"/>
    </reaction>
</comment>
<dbReference type="InterPro" id="IPR023061">
    <property type="entry name" value="SelD_I"/>
</dbReference>
<comment type="similarity">
    <text evidence="1 9">Belongs to the selenophosphate synthase 1 family. Class I subfamily.</text>
</comment>
<evidence type="ECO:0000256" key="3">
    <source>
        <dbReference type="ARBA" id="ARBA00022723"/>
    </source>
</evidence>
<evidence type="ECO:0000256" key="4">
    <source>
        <dbReference type="ARBA" id="ARBA00022741"/>
    </source>
</evidence>
<dbReference type="HAMAP" id="MF_00625">
    <property type="entry name" value="SelD"/>
    <property type="match status" value="1"/>
</dbReference>
<dbReference type="PANTHER" id="PTHR10256">
    <property type="entry name" value="SELENIDE, WATER DIKINASE"/>
    <property type="match status" value="1"/>
</dbReference>
<dbReference type="Pfam" id="PF00586">
    <property type="entry name" value="AIRS"/>
    <property type="match status" value="1"/>
</dbReference>
<keyword evidence="2 9" id="KW-0808">Transferase</keyword>
<evidence type="ECO:0000256" key="2">
    <source>
        <dbReference type="ARBA" id="ARBA00022679"/>
    </source>
</evidence>
<sequence>MNQSTRLEVCGGCNAKLSATKLSRILEGLPKNFRTDHLVGFDKHDDGAVVKLTDDLAVILSLDFFPPMVDDPYTFGAVAATNALSDIYAMGGEVVSALNILAYPESGDEAMLHEILRGGADKVKEAGATLSGGHSIHDEKMKYGLSVMGTVHPDKIWTNQGLQVGDVIILTKALGTGLVTGAKSVGEVSECDYLTTVRSMTLLNKYARDVLMGYAVHALTDVTGFGLLGHLMEMVDDSVSVLLSMNDIPILPGALEAAKKSLFTGGSERNRNYVGDVVALEGLKLYEEELLFDPQTSGGFLIAVEGEVSKPIIDALHHYGYPAEVIGTVVPREAKQILVY</sequence>
<dbReference type="Proteomes" id="UP001210339">
    <property type="component" value="Chromosome"/>
</dbReference>
<evidence type="ECO:0000256" key="8">
    <source>
        <dbReference type="ARBA" id="ARBA00023266"/>
    </source>
</evidence>
<dbReference type="Pfam" id="PF02769">
    <property type="entry name" value="AIRS_C"/>
    <property type="match status" value="1"/>
</dbReference>
<dbReference type="GO" id="GO:0004756">
    <property type="term" value="F:selenide, water dikinase activity"/>
    <property type="evidence" value="ECO:0007669"/>
    <property type="project" value="UniProtKB-EC"/>
</dbReference>
<feature type="binding site" description="in other chain" evidence="9">
    <location>
        <begin position="43"/>
        <end position="45"/>
    </location>
    <ligand>
        <name>ATP</name>
        <dbReference type="ChEBI" id="CHEBI:30616"/>
        <note>ligand shared between dimeric partners</note>
    </ligand>
</feature>
<feature type="binding site" evidence="9">
    <location>
        <begin position="133"/>
        <end position="135"/>
    </location>
    <ligand>
        <name>ATP</name>
        <dbReference type="ChEBI" id="CHEBI:30616"/>
        <note>ligand shared between dimeric partners</note>
    </ligand>
</feature>
<feature type="binding site" evidence="9">
    <location>
        <position position="86"/>
    </location>
    <ligand>
        <name>Mg(2+)</name>
        <dbReference type="ChEBI" id="CHEBI:18420"/>
    </ligand>
</feature>
<gene>
    <name evidence="9 12" type="primary">selD</name>
    <name evidence="12" type="ORF">O6R05_03310</name>
</gene>
<feature type="binding site" description="in other chain" evidence="9">
    <location>
        <position position="16"/>
    </location>
    <ligand>
        <name>ATP</name>
        <dbReference type="ChEBI" id="CHEBI:30616"/>
        <note>ligand shared between dimeric partners</note>
    </ligand>
</feature>
<dbReference type="SUPFAM" id="SSF56042">
    <property type="entry name" value="PurM C-terminal domain-like"/>
    <property type="match status" value="1"/>
</dbReference>
<feature type="site" description="Important for catalytic activity" evidence="9">
    <location>
        <position position="16"/>
    </location>
</feature>
<protein>
    <recommendedName>
        <fullName evidence="9">Selenide, water dikinase</fullName>
        <ecNumber evidence="9">2.7.9.3</ecNumber>
    </recommendedName>
    <alternativeName>
        <fullName evidence="9">Selenium donor protein</fullName>
    </alternativeName>
    <alternativeName>
        <fullName evidence="9">Selenophosphate synthase</fullName>
    </alternativeName>
</protein>
<dbReference type="SUPFAM" id="SSF55326">
    <property type="entry name" value="PurM N-terminal domain-like"/>
    <property type="match status" value="1"/>
</dbReference>
<dbReference type="InterPro" id="IPR004536">
    <property type="entry name" value="SPS/SelD"/>
</dbReference>
<accession>A0ABY7QUX4</accession>
<feature type="domain" description="PurM-like N-terminal" evidence="10">
    <location>
        <begin position="45"/>
        <end position="151"/>
    </location>
</feature>
<evidence type="ECO:0000256" key="5">
    <source>
        <dbReference type="ARBA" id="ARBA00022777"/>
    </source>
</evidence>
<evidence type="ECO:0000256" key="1">
    <source>
        <dbReference type="ARBA" id="ARBA00008026"/>
    </source>
</evidence>
<dbReference type="CDD" id="cd02195">
    <property type="entry name" value="SelD"/>
    <property type="match status" value="1"/>
</dbReference>
<dbReference type="RefSeq" id="WP_271192112.1">
    <property type="nucleotide sequence ID" value="NZ_CP115667.1"/>
</dbReference>
<feature type="binding site" evidence="9">
    <location>
        <position position="46"/>
    </location>
    <ligand>
        <name>Mg(2+)</name>
        <dbReference type="ChEBI" id="CHEBI:18420"/>
    </ligand>
</feature>
<dbReference type="InterPro" id="IPR036676">
    <property type="entry name" value="PurM-like_C_sf"/>
</dbReference>
<feature type="active site" evidence="9">
    <location>
        <position position="13"/>
    </location>
</feature>
<keyword evidence="5 9" id="KW-0418">Kinase</keyword>
<evidence type="ECO:0000259" key="10">
    <source>
        <dbReference type="Pfam" id="PF00586"/>
    </source>
</evidence>
<proteinExistence type="inferred from homology"/>
<keyword evidence="8 9" id="KW-0711">Selenium</keyword>
<feature type="domain" description="PurM-like C-terminal" evidence="11">
    <location>
        <begin position="163"/>
        <end position="334"/>
    </location>
</feature>
<feature type="binding site" description="in other chain" evidence="9">
    <location>
        <position position="63"/>
    </location>
    <ligand>
        <name>ATP</name>
        <dbReference type="ChEBI" id="CHEBI:30616"/>
        <note>ligand shared between dimeric partners</note>
    </ligand>
</feature>
<keyword evidence="7 9" id="KW-0460">Magnesium</keyword>
<dbReference type="Gene3D" id="3.30.1330.10">
    <property type="entry name" value="PurM-like, N-terminal domain"/>
    <property type="match status" value="1"/>
</dbReference>
<evidence type="ECO:0000256" key="6">
    <source>
        <dbReference type="ARBA" id="ARBA00022840"/>
    </source>
</evidence>
<dbReference type="PIRSF" id="PIRSF036407">
    <property type="entry name" value="Selenphspht_syn"/>
    <property type="match status" value="1"/>
</dbReference>
<feature type="binding site" description="in other chain" evidence="9">
    <location>
        <position position="86"/>
    </location>
    <ligand>
        <name>ATP</name>
        <dbReference type="ChEBI" id="CHEBI:30616"/>
        <note>ligand shared between dimeric partners</note>
    </ligand>
</feature>
<dbReference type="NCBIfam" id="TIGR00476">
    <property type="entry name" value="selD"/>
    <property type="match status" value="1"/>
</dbReference>
<comment type="function">
    <text evidence="9">Synthesizes selenophosphate from selenide and ATP.</text>
</comment>
<dbReference type="EMBL" id="CP115667">
    <property type="protein sequence ID" value="WBW50587.1"/>
    <property type="molecule type" value="Genomic_DNA"/>
</dbReference>
<dbReference type="Gene3D" id="3.90.650.10">
    <property type="entry name" value="PurM-like C-terminal domain"/>
    <property type="match status" value="1"/>
</dbReference>
<evidence type="ECO:0000256" key="9">
    <source>
        <dbReference type="HAMAP-Rule" id="MF_00625"/>
    </source>
</evidence>
<reference evidence="12 13" key="1">
    <citation type="submission" date="2023-01" db="EMBL/GenBank/DDBJ databases">
        <authorList>
            <person name="Lee S.H."/>
            <person name="Jung H.S."/>
            <person name="Yun J.U."/>
        </authorList>
    </citation>
    <scope>NUCLEOTIDE SEQUENCE [LARGE SCALE GENOMIC DNA]</scope>
    <source>
        <strain evidence="12 13">CBA3646</strain>
    </source>
</reference>
<dbReference type="EC" id="2.7.9.3" evidence="9"/>
<dbReference type="PANTHER" id="PTHR10256:SF0">
    <property type="entry name" value="INACTIVE SELENIDE, WATER DIKINASE-LIKE PROTEIN-RELATED"/>
    <property type="match status" value="1"/>
</dbReference>
<comment type="subunit">
    <text evidence="9">Homodimer.</text>
</comment>
<evidence type="ECO:0000259" key="11">
    <source>
        <dbReference type="Pfam" id="PF02769"/>
    </source>
</evidence>
<keyword evidence="3 9" id="KW-0479">Metal-binding</keyword>
<dbReference type="InterPro" id="IPR036921">
    <property type="entry name" value="PurM-like_N_sf"/>
</dbReference>
<keyword evidence="4 9" id="KW-0547">Nucleotide-binding</keyword>
<evidence type="ECO:0000256" key="7">
    <source>
        <dbReference type="ARBA" id="ARBA00022842"/>
    </source>
</evidence>
<comment type="cofactor">
    <cofactor evidence="9">
        <name>Mg(2+)</name>
        <dbReference type="ChEBI" id="CHEBI:18420"/>
    </cofactor>
    <text evidence="9">Binds 1 Mg(2+) ion per monomer.</text>
</comment>
<feature type="binding site" evidence="9">
    <location>
        <position position="221"/>
    </location>
    <ligand>
        <name>Mg(2+)</name>
        <dbReference type="ChEBI" id="CHEBI:18420"/>
    </ligand>
</feature>
<evidence type="ECO:0000313" key="13">
    <source>
        <dbReference type="Proteomes" id="UP001210339"/>
    </source>
</evidence>
<name>A0ABY7QUX4_9FIRM</name>
<dbReference type="InterPro" id="IPR016188">
    <property type="entry name" value="PurM-like_N"/>
</dbReference>
<dbReference type="InterPro" id="IPR010918">
    <property type="entry name" value="PurM-like_C_dom"/>
</dbReference>
<evidence type="ECO:0000313" key="12">
    <source>
        <dbReference type="EMBL" id="WBW50587.1"/>
    </source>
</evidence>
<keyword evidence="6 9" id="KW-0067">ATP-binding</keyword>
<organism evidence="12 13">
    <name type="scientific">Peptoniphilus equinus</name>
    <dbReference type="NCBI Taxonomy" id="3016343"/>
    <lineage>
        <taxon>Bacteria</taxon>
        <taxon>Bacillati</taxon>
        <taxon>Bacillota</taxon>
        <taxon>Tissierellia</taxon>
        <taxon>Tissierellales</taxon>
        <taxon>Peptoniphilaceae</taxon>
        <taxon>Peptoniphilus</taxon>
    </lineage>
</organism>
<keyword evidence="13" id="KW-1185">Reference proteome</keyword>